<proteinExistence type="predicted"/>
<evidence type="ECO:0000313" key="2">
    <source>
        <dbReference type="EMBL" id="CAD7704364.1"/>
    </source>
</evidence>
<dbReference type="Proteomes" id="UP000708148">
    <property type="component" value="Unassembled WGS sequence"/>
</dbReference>
<reference evidence="2" key="1">
    <citation type="submission" date="2020-12" db="EMBL/GenBank/DDBJ databases">
        <authorList>
            <person name="Iha C."/>
        </authorList>
    </citation>
    <scope>NUCLEOTIDE SEQUENCE</scope>
</reference>
<organism evidence="2 3">
    <name type="scientific">Ostreobium quekettii</name>
    <dbReference type="NCBI Taxonomy" id="121088"/>
    <lineage>
        <taxon>Eukaryota</taxon>
        <taxon>Viridiplantae</taxon>
        <taxon>Chlorophyta</taxon>
        <taxon>core chlorophytes</taxon>
        <taxon>Ulvophyceae</taxon>
        <taxon>TCBD clade</taxon>
        <taxon>Bryopsidales</taxon>
        <taxon>Ostreobineae</taxon>
        <taxon>Ostreobiaceae</taxon>
        <taxon>Ostreobium</taxon>
    </lineage>
</organism>
<feature type="region of interest" description="Disordered" evidence="1">
    <location>
        <begin position="1"/>
        <end position="156"/>
    </location>
</feature>
<comment type="caution">
    <text evidence="2">The sequence shown here is derived from an EMBL/GenBank/DDBJ whole genome shotgun (WGS) entry which is preliminary data.</text>
</comment>
<dbReference type="AlphaFoldDB" id="A0A8S1JDU9"/>
<accession>A0A8S1JDU9</accession>
<protein>
    <submittedName>
        <fullName evidence="2">Uncharacterized protein</fullName>
    </submittedName>
</protein>
<feature type="non-terminal residue" evidence="2">
    <location>
        <position position="156"/>
    </location>
</feature>
<feature type="compositionally biased region" description="Basic and acidic residues" evidence="1">
    <location>
        <begin position="72"/>
        <end position="85"/>
    </location>
</feature>
<name>A0A8S1JDU9_9CHLO</name>
<evidence type="ECO:0000256" key="1">
    <source>
        <dbReference type="SAM" id="MobiDB-lite"/>
    </source>
</evidence>
<gene>
    <name evidence="2" type="ORF">OSTQU699_LOCUS9719</name>
</gene>
<keyword evidence="3" id="KW-1185">Reference proteome</keyword>
<feature type="compositionally biased region" description="Basic residues" evidence="1">
    <location>
        <begin position="55"/>
        <end position="67"/>
    </location>
</feature>
<evidence type="ECO:0000313" key="3">
    <source>
        <dbReference type="Proteomes" id="UP000708148"/>
    </source>
</evidence>
<dbReference type="EMBL" id="CAJHUC010002783">
    <property type="protein sequence ID" value="CAD7704364.1"/>
    <property type="molecule type" value="Genomic_DNA"/>
</dbReference>
<sequence>MSTKVVTRGGANGLGSDEPEECSEDHQAAGTRVSVAEDVSPAAVLERATADAKPQRHTPIRRNKRPRQASASDKDAVSLEDDKKAVANGSSEAIEDGDEPSNRKNREVAGGTAECQREGDKVRSFRPLVKAPRQGPKPSANAEDLMKEVDSNCLKR</sequence>